<proteinExistence type="predicted"/>
<accession>A0A1E5SY43</accession>
<gene>
    <name evidence="1" type="ORF">BFP71_11080</name>
</gene>
<dbReference type="EMBL" id="MDGQ01000005">
    <property type="protein sequence ID" value="OEK04032.1"/>
    <property type="molecule type" value="Genomic_DNA"/>
</dbReference>
<evidence type="ECO:0000313" key="2">
    <source>
        <dbReference type="Proteomes" id="UP000095552"/>
    </source>
</evidence>
<evidence type="ECO:0000313" key="1">
    <source>
        <dbReference type="EMBL" id="OEK04032.1"/>
    </source>
</evidence>
<protein>
    <submittedName>
        <fullName evidence="1">Uncharacterized protein</fullName>
    </submittedName>
</protein>
<comment type="caution">
    <text evidence="1">The sequence shown here is derived from an EMBL/GenBank/DDBJ whole genome shotgun (WGS) entry which is preliminary data.</text>
</comment>
<name>A0A1E5SY43_9BACT</name>
<dbReference type="AlphaFoldDB" id="A0A1E5SY43"/>
<dbReference type="Proteomes" id="UP000095552">
    <property type="component" value="Unassembled WGS sequence"/>
</dbReference>
<keyword evidence="2" id="KW-1185">Reference proteome</keyword>
<sequence>MKNYIYLDAKRIDSYYDQLMGFKTEEDYFSVWPKWVGGLNISTSSPTKPVYSLYEKSVAVAEYIKSSNQFLPKRHAPYPLCKKDYVYYEETLTASRIEVQDKLSLWISESTSLESTSENSKYGHLLLIEDYRRADGDVKFLGSRGMSQLLTSHGIGLKLSKSEEQELSLKPIEFLKTKANSVFEPMKITALYRLIDWNKDLVNDKRICTLGYALLIAQS</sequence>
<dbReference type="RefSeq" id="WP_069835537.1">
    <property type="nucleotide sequence ID" value="NZ_MDGQ01000005.1"/>
</dbReference>
<reference evidence="1 2" key="1">
    <citation type="submission" date="2016-08" db="EMBL/GenBank/DDBJ databases">
        <title>Draft genome of Fabibacter sp. strain SK-8.</title>
        <authorList>
            <person name="Wong S.-K."/>
            <person name="Hamasaki K."/>
            <person name="Yoshizawa S."/>
        </authorList>
    </citation>
    <scope>NUCLEOTIDE SEQUENCE [LARGE SCALE GENOMIC DNA]</scope>
    <source>
        <strain evidence="1 2">SK-8</strain>
    </source>
</reference>
<dbReference type="STRING" id="1563681.BFP71_11080"/>
<organism evidence="1 2">
    <name type="scientific">Roseivirga misakiensis</name>
    <dbReference type="NCBI Taxonomy" id="1563681"/>
    <lineage>
        <taxon>Bacteria</taxon>
        <taxon>Pseudomonadati</taxon>
        <taxon>Bacteroidota</taxon>
        <taxon>Cytophagia</taxon>
        <taxon>Cytophagales</taxon>
        <taxon>Roseivirgaceae</taxon>
        <taxon>Roseivirga</taxon>
    </lineage>
</organism>